<name>A0A832XI98_9ARCH</name>
<evidence type="ECO:0000256" key="2">
    <source>
        <dbReference type="ARBA" id="ARBA00022475"/>
    </source>
</evidence>
<dbReference type="GO" id="GO:0005886">
    <property type="term" value="C:plasma membrane"/>
    <property type="evidence" value="ECO:0007669"/>
    <property type="project" value="UniProtKB-SubCell"/>
</dbReference>
<evidence type="ECO:0000256" key="5">
    <source>
        <dbReference type="ARBA" id="ARBA00023136"/>
    </source>
</evidence>
<dbReference type="Pfam" id="PF00482">
    <property type="entry name" value="T2SSF"/>
    <property type="match status" value="1"/>
</dbReference>
<dbReference type="InterPro" id="IPR018076">
    <property type="entry name" value="T2SS_GspF_dom"/>
</dbReference>
<gene>
    <name evidence="8" type="ORF">H1016_02955</name>
</gene>
<feature type="transmembrane region" description="Helical" evidence="6">
    <location>
        <begin position="52"/>
        <end position="77"/>
    </location>
</feature>
<comment type="caution">
    <text evidence="8">The sequence shown here is derived from an EMBL/GenBank/DDBJ whole genome shotgun (WGS) entry which is preliminary data.</text>
</comment>
<keyword evidence="4 6" id="KW-1133">Transmembrane helix</keyword>
<feature type="transmembrane region" description="Helical" evidence="6">
    <location>
        <begin position="236"/>
        <end position="257"/>
    </location>
</feature>
<comment type="subcellular location">
    <subcellularLocation>
        <location evidence="1">Cell membrane</location>
        <topology evidence="1">Multi-pass membrane protein</topology>
    </subcellularLocation>
</comment>
<proteinExistence type="predicted"/>
<evidence type="ECO:0000256" key="6">
    <source>
        <dbReference type="SAM" id="Phobius"/>
    </source>
</evidence>
<reference evidence="8 9" key="1">
    <citation type="journal article" name="Nat. Commun.">
        <title>Undinarchaeota illuminate DPANN phylogeny and the impact of gene transfer on archaeal evolution.</title>
        <authorList>
            <person name="Dombrowski N."/>
            <person name="Williams T.A."/>
            <person name="Sun J."/>
            <person name="Woodcroft B.J."/>
            <person name="Lee J.H."/>
            <person name="Minh B.Q."/>
            <person name="Rinke C."/>
            <person name="Spang A."/>
        </authorList>
    </citation>
    <scope>NUCLEOTIDE SEQUENCE [LARGE SCALE GENOMIC DNA]</scope>
    <source>
        <strain evidence="8">MAG_bin1129</strain>
    </source>
</reference>
<dbReference type="InterPro" id="IPR056569">
    <property type="entry name" value="ArlJ-like"/>
</dbReference>
<evidence type="ECO:0000256" key="1">
    <source>
        <dbReference type="ARBA" id="ARBA00004651"/>
    </source>
</evidence>
<keyword evidence="2" id="KW-1003">Cell membrane</keyword>
<dbReference type="EMBL" id="DVAB01000024">
    <property type="protein sequence ID" value="HIK00471.1"/>
    <property type="molecule type" value="Genomic_DNA"/>
</dbReference>
<dbReference type="Proteomes" id="UP000646946">
    <property type="component" value="Unassembled WGS sequence"/>
</dbReference>
<feature type="domain" description="Type II secretion system protein GspF" evidence="7">
    <location>
        <begin position="132"/>
        <end position="251"/>
    </location>
</feature>
<keyword evidence="5 6" id="KW-0472">Membrane</keyword>
<protein>
    <submittedName>
        <fullName evidence="8">Type II secretion system F family protein</fullName>
    </submittedName>
</protein>
<evidence type="ECO:0000256" key="3">
    <source>
        <dbReference type="ARBA" id="ARBA00022692"/>
    </source>
</evidence>
<keyword evidence="3 6" id="KW-0812">Transmembrane</keyword>
<sequence>MPDIIPFIPFKLDKAKKVSQSFRGAAQKLLKYFPNLEINLIQGRVDIEAVSYLSIILFSTIFWFSLITAVMFGAVLIATPAQIIANLYLIFLVSGSVTILAFFYLVFYPLVRARARTRTLERDLLFALRHGLIEVKSGVTLFNTMASIAKGGYGIVSEEFSKIVKQINAGVPEEVALERSAFANPSLQLRQVIWQLSNSLKAGADIGVTLETLVGEFEQEQLIIIRKYGREMNPWTMMYMMMGIILPSLGITFFIVISAFAGSVAGKEIFYLIVIMVVFFQVFFLSFMKTKRPMVIT</sequence>
<accession>A0A832XI98</accession>
<evidence type="ECO:0000313" key="8">
    <source>
        <dbReference type="EMBL" id="HIK00471.1"/>
    </source>
</evidence>
<feature type="transmembrane region" description="Helical" evidence="6">
    <location>
        <begin position="83"/>
        <end position="108"/>
    </location>
</feature>
<feature type="transmembrane region" description="Helical" evidence="6">
    <location>
        <begin position="269"/>
        <end position="288"/>
    </location>
</feature>
<dbReference type="PANTHER" id="PTHR35402">
    <property type="entry name" value="INTEGRAL MEMBRANE PROTEIN-RELATED"/>
    <property type="match status" value="1"/>
</dbReference>
<keyword evidence="9" id="KW-1185">Reference proteome</keyword>
<evidence type="ECO:0000259" key="7">
    <source>
        <dbReference type="Pfam" id="PF00482"/>
    </source>
</evidence>
<dbReference type="PANTHER" id="PTHR35402:SF1">
    <property type="entry name" value="TYPE II SECRETION SYSTEM PROTEIN GSPF DOMAIN-CONTAINING PROTEIN"/>
    <property type="match status" value="1"/>
</dbReference>
<organism evidence="8 9">
    <name type="scientific">Candidatus Naiadarchaeum limnaeum</name>
    <dbReference type="NCBI Taxonomy" id="2756139"/>
    <lineage>
        <taxon>Archaea</taxon>
        <taxon>Candidatus Undinarchaeota</taxon>
        <taxon>Candidatus Undinarchaeia</taxon>
        <taxon>Candidatus Naiadarchaeales</taxon>
        <taxon>Candidatus Naiadarchaeaceae</taxon>
        <taxon>Candidatus Naiadarchaeum</taxon>
    </lineage>
</organism>
<evidence type="ECO:0000313" key="9">
    <source>
        <dbReference type="Proteomes" id="UP000646946"/>
    </source>
</evidence>
<evidence type="ECO:0000256" key="4">
    <source>
        <dbReference type="ARBA" id="ARBA00022989"/>
    </source>
</evidence>
<dbReference type="AlphaFoldDB" id="A0A832XI98"/>